<dbReference type="InterPro" id="IPR015421">
    <property type="entry name" value="PyrdxlP-dep_Trfase_major"/>
</dbReference>
<name>A0A934WQ98_9FIRM</name>
<dbReference type="Pfam" id="PF00392">
    <property type="entry name" value="GntR"/>
    <property type="match status" value="1"/>
</dbReference>
<dbReference type="RefSeq" id="WP_201426553.1">
    <property type="nucleotide sequence ID" value="NZ_JAEQMG010000012.1"/>
</dbReference>
<comment type="caution">
    <text evidence="7">The sequence shown here is derived from an EMBL/GenBank/DDBJ whole genome shotgun (WGS) entry which is preliminary data.</text>
</comment>
<evidence type="ECO:0000259" key="6">
    <source>
        <dbReference type="PROSITE" id="PS50949"/>
    </source>
</evidence>
<keyword evidence="2" id="KW-0663">Pyridoxal phosphate</keyword>
<organism evidence="7 8">
    <name type="scientific">Ruminococcus difficilis</name>
    <dbReference type="NCBI Taxonomy" id="2763069"/>
    <lineage>
        <taxon>Bacteria</taxon>
        <taxon>Bacillati</taxon>
        <taxon>Bacillota</taxon>
        <taxon>Clostridia</taxon>
        <taxon>Eubacteriales</taxon>
        <taxon>Oscillospiraceae</taxon>
        <taxon>Ruminococcus</taxon>
    </lineage>
</organism>
<gene>
    <name evidence="7" type="ORF">JKK62_00855</name>
</gene>
<dbReference type="GO" id="GO:0003700">
    <property type="term" value="F:DNA-binding transcription factor activity"/>
    <property type="evidence" value="ECO:0007669"/>
    <property type="project" value="InterPro"/>
</dbReference>
<dbReference type="Proteomes" id="UP000633365">
    <property type="component" value="Unassembled WGS sequence"/>
</dbReference>
<protein>
    <submittedName>
        <fullName evidence="7">PLP-dependent aminotransferase family protein</fullName>
    </submittedName>
</protein>
<dbReference type="InterPro" id="IPR036388">
    <property type="entry name" value="WH-like_DNA-bd_sf"/>
</dbReference>
<evidence type="ECO:0000256" key="5">
    <source>
        <dbReference type="ARBA" id="ARBA00023163"/>
    </source>
</evidence>
<dbReference type="EMBL" id="JAEQMG010000012">
    <property type="protein sequence ID" value="MBK6087218.1"/>
    <property type="molecule type" value="Genomic_DNA"/>
</dbReference>
<keyword evidence="4" id="KW-0238">DNA-binding</keyword>
<evidence type="ECO:0000313" key="7">
    <source>
        <dbReference type="EMBL" id="MBK6087218.1"/>
    </source>
</evidence>
<dbReference type="InterPro" id="IPR036390">
    <property type="entry name" value="WH_DNA-bd_sf"/>
</dbReference>
<dbReference type="Gene3D" id="3.40.640.10">
    <property type="entry name" value="Type I PLP-dependent aspartate aminotransferase-like (Major domain)"/>
    <property type="match status" value="1"/>
</dbReference>
<dbReference type="Gene3D" id="1.10.10.10">
    <property type="entry name" value="Winged helix-like DNA-binding domain superfamily/Winged helix DNA-binding domain"/>
    <property type="match status" value="1"/>
</dbReference>
<feature type="domain" description="HTH gntR-type" evidence="6">
    <location>
        <begin position="8"/>
        <end position="76"/>
    </location>
</feature>
<comment type="similarity">
    <text evidence="1">In the C-terminal section; belongs to the class-I pyridoxal-phosphate-dependent aminotransferase family.</text>
</comment>
<dbReference type="PANTHER" id="PTHR46577">
    <property type="entry name" value="HTH-TYPE TRANSCRIPTIONAL REGULATORY PROTEIN GABR"/>
    <property type="match status" value="1"/>
</dbReference>
<dbReference type="GO" id="GO:0003677">
    <property type="term" value="F:DNA binding"/>
    <property type="evidence" value="ECO:0007669"/>
    <property type="project" value="UniProtKB-KW"/>
</dbReference>
<dbReference type="InterPro" id="IPR051446">
    <property type="entry name" value="HTH_trans_reg/aminotransferase"/>
</dbReference>
<sequence length="451" mass="51230">MTDKNDKIPLYRQIYHSVRRAIENGNLKKNDRLPSIRELSSSLSLSKTTVISAYDQLCAEGYITNRPKSGYFVAADFENRPKIAESIEDNSKKENKYYEYDFSTKSIDSSVIDLAIWRKEIKNIINRSYLLTSYGDAQGEEALRYALQKYALGIRSVNSKMSNIIVGAGTQAVLYLLCSLIGTDKRVALQKSSFVQSEFVFRSFGYEICYFDSDDLGVTIDSLDALSPDIILVNPNFSGKRGLNMPVTRRLEMIRWAAKHGAYIIEDDFNGELRYSSHPIPCVQYYDSEHTVYIGSFSKVLLPSVRISYMVLPESLMKDFSECKPYINQIASKTEQLALAGYLNSGKMDSHIRRARRVYLEKSRQTLESIKRYFPNAALTFNETAMYVAVKLPKEVNRAEIDNALEENGIRLMTSIKSDSDFGFCFSGIPINKIDEGIRLVSEIIFKQPAC</sequence>
<evidence type="ECO:0000256" key="4">
    <source>
        <dbReference type="ARBA" id="ARBA00023125"/>
    </source>
</evidence>
<dbReference type="InterPro" id="IPR004839">
    <property type="entry name" value="Aminotransferase_I/II_large"/>
</dbReference>
<dbReference type="SMART" id="SM00345">
    <property type="entry name" value="HTH_GNTR"/>
    <property type="match status" value="1"/>
</dbReference>
<dbReference type="GO" id="GO:0008483">
    <property type="term" value="F:transaminase activity"/>
    <property type="evidence" value="ECO:0007669"/>
    <property type="project" value="UniProtKB-KW"/>
</dbReference>
<evidence type="ECO:0000256" key="1">
    <source>
        <dbReference type="ARBA" id="ARBA00005384"/>
    </source>
</evidence>
<dbReference type="InterPro" id="IPR015424">
    <property type="entry name" value="PyrdxlP-dep_Trfase"/>
</dbReference>
<reference evidence="7" key="1">
    <citation type="submission" date="2021-01" db="EMBL/GenBank/DDBJ databases">
        <title>Genome public.</title>
        <authorList>
            <person name="Liu C."/>
            <person name="Sun Q."/>
        </authorList>
    </citation>
    <scope>NUCLEOTIDE SEQUENCE</scope>
    <source>
        <strain evidence="7">M6</strain>
    </source>
</reference>
<dbReference type="Pfam" id="PF00155">
    <property type="entry name" value="Aminotran_1_2"/>
    <property type="match status" value="1"/>
</dbReference>
<proteinExistence type="inferred from homology"/>
<evidence type="ECO:0000256" key="3">
    <source>
        <dbReference type="ARBA" id="ARBA00023015"/>
    </source>
</evidence>
<dbReference type="PANTHER" id="PTHR46577:SF1">
    <property type="entry name" value="HTH-TYPE TRANSCRIPTIONAL REGULATORY PROTEIN GABR"/>
    <property type="match status" value="1"/>
</dbReference>
<evidence type="ECO:0000256" key="2">
    <source>
        <dbReference type="ARBA" id="ARBA00022898"/>
    </source>
</evidence>
<dbReference type="PROSITE" id="PS50949">
    <property type="entry name" value="HTH_GNTR"/>
    <property type="match status" value="1"/>
</dbReference>
<dbReference type="SUPFAM" id="SSF46785">
    <property type="entry name" value="Winged helix' DNA-binding domain"/>
    <property type="match status" value="1"/>
</dbReference>
<dbReference type="AlphaFoldDB" id="A0A934WQ98"/>
<keyword evidence="7" id="KW-0032">Aminotransferase</keyword>
<dbReference type="CDD" id="cd07377">
    <property type="entry name" value="WHTH_GntR"/>
    <property type="match status" value="1"/>
</dbReference>
<evidence type="ECO:0000313" key="8">
    <source>
        <dbReference type="Proteomes" id="UP000633365"/>
    </source>
</evidence>
<keyword evidence="3" id="KW-0805">Transcription regulation</keyword>
<keyword evidence="8" id="KW-1185">Reference proteome</keyword>
<dbReference type="GO" id="GO:0030170">
    <property type="term" value="F:pyridoxal phosphate binding"/>
    <property type="evidence" value="ECO:0007669"/>
    <property type="project" value="InterPro"/>
</dbReference>
<dbReference type="CDD" id="cd00609">
    <property type="entry name" value="AAT_like"/>
    <property type="match status" value="1"/>
</dbReference>
<dbReference type="SUPFAM" id="SSF53383">
    <property type="entry name" value="PLP-dependent transferases"/>
    <property type="match status" value="1"/>
</dbReference>
<dbReference type="InterPro" id="IPR000524">
    <property type="entry name" value="Tscrpt_reg_HTH_GntR"/>
</dbReference>
<keyword evidence="5" id="KW-0804">Transcription</keyword>
<accession>A0A934WQ98</accession>
<keyword evidence="7" id="KW-0808">Transferase</keyword>